<feature type="region of interest" description="Disordered" evidence="16">
    <location>
        <begin position="576"/>
        <end position="599"/>
    </location>
</feature>
<keyword evidence="13" id="KW-0238">DNA-binding</keyword>
<dbReference type="Pfam" id="PF02845">
    <property type="entry name" value="CUE"/>
    <property type="match status" value="1"/>
</dbReference>
<keyword evidence="9" id="KW-0227">DNA damage</keyword>
<evidence type="ECO:0000256" key="8">
    <source>
        <dbReference type="ARBA" id="ARBA00022553"/>
    </source>
</evidence>
<keyword evidence="10" id="KW-0833">Ubl conjugation pathway</keyword>
<dbReference type="AlphaFoldDB" id="A0A8H7UNV3"/>
<dbReference type="CDD" id="cd14368">
    <property type="entry name" value="CUE_DEF1_like"/>
    <property type="match status" value="1"/>
</dbReference>
<evidence type="ECO:0000256" key="7">
    <source>
        <dbReference type="ARBA" id="ARBA00022490"/>
    </source>
</evidence>
<feature type="compositionally biased region" description="Basic and acidic residues" evidence="16">
    <location>
        <begin position="200"/>
        <end position="229"/>
    </location>
</feature>
<evidence type="ECO:0000256" key="16">
    <source>
        <dbReference type="SAM" id="MobiDB-lite"/>
    </source>
</evidence>
<feature type="compositionally biased region" description="Low complexity" evidence="16">
    <location>
        <begin position="272"/>
        <end position="281"/>
    </location>
</feature>
<keyword evidence="15" id="KW-0539">Nucleus</keyword>
<feature type="region of interest" description="Disordered" evidence="16">
    <location>
        <begin position="261"/>
        <end position="281"/>
    </location>
</feature>
<feature type="region of interest" description="Disordered" evidence="16">
    <location>
        <begin position="340"/>
        <end position="391"/>
    </location>
</feature>
<evidence type="ECO:0000256" key="4">
    <source>
        <dbReference type="ARBA" id="ARBA00005491"/>
    </source>
</evidence>
<reference evidence="18" key="1">
    <citation type="submission" date="2020-12" db="EMBL/GenBank/DDBJ databases">
        <title>Metabolic potential, ecology and presence of endohyphal bacteria is reflected in genomic diversity of Mucoromycotina.</title>
        <authorList>
            <person name="Muszewska A."/>
            <person name="Okrasinska A."/>
            <person name="Steczkiewicz K."/>
            <person name="Drgas O."/>
            <person name="Orlowska M."/>
            <person name="Perlinska-Lenart U."/>
            <person name="Aleksandrzak-Piekarczyk T."/>
            <person name="Szatraj K."/>
            <person name="Zielenkiewicz U."/>
            <person name="Pilsyk S."/>
            <person name="Malc E."/>
            <person name="Mieczkowski P."/>
            <person name="Kruszewska J.S."/>
            <person name="Biernat P."/>
            <person name="Pawlowska J."/>
        </authorList>
    </citation>
    <scope>NUCLEOTIDE SEQUENCE</scope>
    <source>
        <strain evidence="18">WA0000017839</strain>
    </source>
</reference>
<evidence type="ECO:0000256" key="15">
    <source>
        <dbReference type="ARBA" id="ARBA00023242"/>
    </source>
</evidence>
<dbReference type="InterPro" id="IPR051833">
    <property type="entry name" value="TC-DDR_regulator"/>
</dbReference>
<dbReference type="GO" id="GO:0006281">
    <property type="term" value="P:DNA repair"/>
    <property type="evidence" value="ECO:0007669"/>
    <property type="project" value="UniProtKB-KW"/>
</dbReference>
<feature type="compositionally biased region" description="Polar residues" evidence="16">
    <location>
        <begin position="147"/>
        <end position="165"/>
    </location>
</feature>
<feature type="compositionally biased region" description="Low complexity" evidence="16">
    <location>
        <begin position="345"/>
        <end position="391"/>
    </location>
</feature>
<feature type="compositionally biased region" description="Polar residues" evidence="16">
    <location>
        <begin position="587"/>
        <end position="599"/>
    </location>
</feature>
<dbReference type="Proteomes" id="UP000603453">
    <property type="component" value="Unassembled WGS sequence"/>
</dbReference>
<feature type="region of interest" description="Disordered" evidence="16">
    <location>
        <begin position="79"/>
        <end position="229"/>
    </location>
</feature>
<dbReference type="PANTHER" id="PTHR16308:SF13">
    <property type="entry name" value="PROTEIN LINGERER"/>
    <property type="match status" value="1"/>
</dbReference>
<evidence type="ECO:0000256" key="10">
    <source>
        <dbReference type="ARBA" id="ARBA00022786"/>
    </source>
</evidence>
<evidence type="ECO:0000313" key="18">
    <source>
        <dbReference type="EMBL" id="KAG2192996.1"/>
    </source>
</evidence>
<organism evidence="18 19">
    <name type="scientific">Mucor saturninus</name>
    <dbReference type="NCBI Taxonomy" id="64648"/>
    <lineage>
        <taxon>Eukaryota</taxon>
        <taxon>Fungi</taxon>
        <taxon>Fungi incertae sedis</taxon>
        <taxon>Mucoromycota</taxon>
        <taxon>Mucoromycotina</taxon>
        <taxon>Mucoromycetes</taxon>
        <taxon>Mucorales</taxon>
        <taxon>Mucorineae</taxon>
        <taxon>Mucoraceae</taxon>
        <taxon>Mucor</taxon>
    </lineage>
</organism>
<keyword evidence="19" id="KW-1185">Reference proteome</keyword>
<dbReference type="SUPFAM" id="SSF46934">
    <property type="entry name" value="UBA-like"/>
    <property type="match status" value="1"/>
</dbReference>
<feature type="domain" description="CUE" evidence="17">
    <location>
        <begin position="17"/>
        <end position="60"/>
    </location>
</feature>
<dbReference type="OrthoDB" id="5396806at2759"/>
<gene>
    <name evidence="18" type="ORF">INT47_002547</name>
</gene>
<accession>A0A8H7UNV3</accession>
<dbReference type="PANTHER" id="PTHR16308">
    <property type="entry name" value="UBIQUITIN ASSOCIATED PROTEIN 2-LIKE/LINGERER"/>
    <property type="match status" value="1"/>
</dbReference>
<proteinExistence type="inferred from homology"/>
<dbReference type="PROSITE" id="PS51140">
    <property type="entry name" value="CUE"/>
    <property type="match status" value="1"/>
</dbReference>
<dbReference type="EMBL" id="JAEPRD010000254">
    <property type="protein sequence ID" value="KAG2192996.1"/>
    <property type="molecule type" value="Genomic_DNA"/>
</dbReference>
<dbReference type="GO" id="GO:0043130">
    <property type="term" value="F:ubiquitin binding"/>
    <property type="evidence" value="ECO:0007669"/>
    <property type="project" value="InterPro"/>
</dbReference>
<evidence type="ECO:0000259" key="17">
    <source>
        <dbReference type="PROSITE" id="PS51140"/>
    </source>
</evidence>
<evidence type="ECO:0000256" key="5">
    <source>
        <dbReference type="ARBA" id="ARBA00020536"/>
    </source>
</evidence>
<keyword evidence="11" id="KW-0832">Ubl conjugation</keyword>
<keyword evidence="6" id="KW-0158">Chromosome</keyword>
<dbReference type="GO" id="GO:0005634">
    <property type="term" value="C:nucleus"/>
    <property type="evidence" value="ECO:0007669"/>
    <property type="project" value="UniProtKB-SubCell"/>
</dbReference>
<comment type="subcellular location">
    <subcellularLocation>
        <location evidence="3">Chromosome</location>
        <location evidence="3">Telomere</location>
    </subcellularLocation>
    <subcellularLocation>
        <location evidence="2">Cytoplasm</location>
    </subcellularLocation>
    <subcellularLocation>
        <location evidence="1">Nucleus</location>
    </subcellularLocation>
</comment>
<evidence type="ECO:0000256" key="9">
    <source>
        <dbReference type="ARBA" id="ARBA00022763"/>
    </source>
</evidence>
<dbReference type="InterPro" id="IPR009060">
    <property type="entry name" value="UBA-like_sf"/>
</dbReference>
<keyword evidence="12" id="KW-0779">Telomere</keyword>
<feature type="compositionally biased region" description="Polar residues" evidence="16">
    <location>
        <begin position="127"/>
        <end position="140"/>
    </location>
</feature>
<keyword evidence="8" id="KW-0597">Phosphoprotein</keyword>
<evidence type="ECO:0000256" key="1">
    <source>
        <dbReference type="ARBA" id="ARBA00004123"/>
    </source>
</evidence>
<evidence type="ECO:0000256" key="2">
    <source>
        <dbReference type="ARBA" id="ARBA00004496"/>
    </source>
</evidence>
<protein>
    <recommendedName>
        <fullName evidence="5">RNA polymerase II degradation factor 1</fullName>
    </recommendedName>
</protein>
<comment type="similarity">
    <text evidence="4">Belongs to the DEF1 family.</text>
</comment>
<name>A0A8H7UNV3_9FUNG</name>
<dbReference type="InterPro" id="IPR041803">
    <property type="entry name" value="DEF1_CUE"/>
</dbReference>
<dbReference type="InterPro" id="IPR003892">
    <property type="entry name" value="CUE"/>
</dbReference>
<keyword evidence="14" id="KW-0234">DNA repair</keyword>
<dbReference type="GO" id="GO:0003677">
    <property type="term" value="F:DNA binding"/>
    <property type="evidence" value="ECO:0007669"/>
    <property type="project" value="UniProtKB-KW"/>
</dbReference>
<feature type="compositionally biased region" description="Low complexity" evidence="16">
    <location>
        <begin position="577"/>
        <end position="586"/>
    </location>
</feature>
<evidence type="ECO:0000256" key="13">
    <source>
        <dbReference type="ARBA" id="ARBA00023125"/>
    </source>
</evidence>
<evidence type="ECO:0000256" key="6">
    <source>
        <dbReference type="ARBA" id="ARBA00022454"/>
    </source>
</evidence>
<sequence length="599" mass="66145">MSTSERAQSDFKKLKSKYTSQLSTLRELFTEWTEEDLLFTLQDADGDLELAIDRISEGHASQWGEVKTKKSKKEAAAANKATLEVSTSSTTTISYPPAVTRPAASSSRVSAASSSATPTSTKRPSANSRQKPTQTSTWQSKKLDDSCWNSKDNWNTNDAWSQSKDPISIAETPKKISTPSPSTKTSNAGGAKTWASLLHTKPEPVVEAEPVKEEEKTQTHHEPELQKVDDAWLSSDSKWDQPLQLPTLLDKTEDEVVVLEKEQPVTPPPSTAPTAAAPAAVAPTVATPTAAPVVTPVASVAPSQVIEKEISVDFGSLSLQEAPETTSSSHPSVADILNSVKQQPSTSNTTDTTSSTTTQPPIDQHLYQQQQQQQHHHQQQQQHHQQQHLYNQQQQYQQFGIQDYNPSFNANDYGSSNYYGQEDKTDLGSHTYSQQPLYNQTPQQQQQQSFYPYYYMPNQFNAYSPYGQQPQAQTSGANAFMNGRNNMYPTSVYGQQQKTTTSSPYLNSSPYSQTQQLYGGFNQFYGSPQVPVVGNESPEKSVPTTAAAAAAAKSPAASTQAYGSTNYFGQSPMFGYQQQQQQQQQQHYRTGNTNQYWNQ</sequence>
<dbReference type="GO" id="GO:0000781">
    <property type="term" value="C:chromosome, telomeric region"/>
    <property type="evidence" value="ECO:0007669"/>
    <property type="project" value="UniProtKB-SubCell"/>
</dbReference>
<comment type="caution">
    <text evidence="18">The sequence shown here is derived from an EMBL/GenBank/DDBJ whole genome shotgun (WGS) entry which is preliminary data.</text>
</comment>
<feature type="region of interest" description="Disordered" evidence="16">
    <location>
        <begin position="403"/>
        <end position="433"/>
    </location>
</feature>
<dbReference type="GO" id="GO:0005737">
    <property type="term" value="C:cytoplasm"/>
    <property type="evidence" value="ECO:0007669"/>
    <property type="project" value="UniProtKB-SubCell"/>
</dbReference>
<evidence type="ECO:0000256" key="14">
    <source>
        <dbReference type="ARBA" id="ARBA00023204"/>
    </source>
</evidence>
<evidence type="ECO:0000256" key="3">
    <source>
        <dbReference type="ARBA" id="ARBA00004574"/>
    </source>
</evidence>
<feature type="compositionally biased region" description="Low complexity" evidence="16">
    <location>
        <begin position="79"/>
        <end position="126"/>
    </location>
</feature>
<keyword evidence="7" id="KW-0963">Cytoplasm</keyword>
<feature type="compositionally biased region" description="Polar residues" evidence="16">
    <location>
        <begin position="404"/>
        <end position="419"/>
    </location>
</feature>
<evidence type="ECO:0000256" key="12">
    <source>
        <dbReference type="ARBA" id="ARBA00022895"/>
    </source>
</evidence>
<feature type="compositionally biased region" description="Low complexity" evidence="16">
    <location>
        <begin position="175"/>
        <end position="186"/>
    </location>
</feature>
<evidence type="ECO:0000313" key="19">
    <source>
        <dbReference type="Proteomes" id="UP000603453"/>
    </source>
</evidence>
<evidence type="ECO:0000256" key="11">
    <source>
        <dbReference type="ARBA" id="ARBA00022843"/>
    </source>
</evidence>